<sequence>MTQASNSKMILGILNLPKVYTSISNSLKVEMNNEYRQFKEPANSSDYHDDDRGRAVRRRSRKGKERAIPLELLQSSIMVTVVDPDIPGAFFILVPSPIYDWNIP</sequence>
<evidence type="ECO:0000256" key="1">
    <source>
        <dbReference type="SAM" id="MobiDB-lite"/>
    </source>
</evidence>
<reference evidence="2 3" key="1">
    <citation type="journal article" date="2018" name="Nat. Ecol. Evol.">
        <title>Pezizomycetes genomes reveal the molecular basis of ectomycorrhizal truffle lifestyle.</title>
        <authorList>
            <person name="Murat C."/>
            <person name="Payen T."/>
            <person name="Noel B."/>
            <person name="Kuo A."/>
            <person name="Morin E."/>
            <person name="Chen J."/>
            <person name="Kohler A."/>
            <person name="Krizsan K."/>
            <person name="Balestrini R."/>
            <person name="Da Silva C."/>
            <person name="Montanini B."/>
            <person name="Hainaut M."/>
            <person name="Levati E."/>
            <person name="Barry K.W."/>
            <person name="Belfiori B."/>
            <person name="Cichocki N."/>
            <person name="Clum A."/>
            <person name="Dockter R.B."/>
            <person name="Fauchery L."/>
            <person name="Guy J."/>
            <person name="Iotti M."/>
            <person name="Le Tacon F."/>
            <person name="Lindquist E.A."/>
            <person name="Lipzen A."/>
            <person name="Malagnac F."/>
            <person name="Mello A."/>
            <person name="Molinier V."/>
            <person name="Miyauchi S."/>
            <person name="Poulain J."/>
            <person name="Riccioni C."/>
            <person name="Rubini A."/>
            <person name="Sitrit Y."/>
            <person name="Splivallo R."/>
            <person name="Traeger S."/>
            <person name="Wang M."/>
            <person name="Zifcakova L."/>
            <person name="Wipf D."/>
            <person name="Zambonelli A."/>
            <person name="Paolocci F."/>
            <person name="Nowrousian M."/>
            <person name="Ottonello S."/>
            <person name="Baldrian P."/>
            <person name="Spatafora J.W."/>
            <person name="Henrissat B."/>
            <person name="Nagy L.G."/>
            <person name="Aury J.M."/>
            <person name="Wincker P."/>
            <person name="Grigoriev I.V."/>
            <person name="Bonfante P."/>
            <person name="Martin F.M."/>
        </authorList>
    </citation>
    <scope>NUCLEOTIDE SEQUENCE [LARGE SCALE GENOMIC DNA]</scope>
    <source>
        <strain evidence="2 3">CCBAS932</strain>
    </source>
</reference>
<keyword evidence="3" id="KW-1185">Reference proteome</keyword>
<feature type="region of interest" description="Disordered" evidence="1">
    <location>
        <begin position="39"/>
        <end position="64"/>
    </location>
</feature>
<gene>
    <name evidence="2" type="ORF">P167DRAFT_546362</name>
</gene>
<organism evidence="2 3">
    <name type="scientific">Morchella conica CCBAS932</name>
    <dbReference type="NCBI Taxonomy" id="1392247"/>
    <lineage>
        <taxon>Eukaryota</taxon>
        <taxon>Fungi</taxon>
        <taxon>Dikarya</taxon>
        <taxon>Ascomycota</taxon>
        <taxon>Pezizomycotina</taxon>
        <taxon>Pezizomycetes</taxon>
        <taxon>Pezizales</taxon>
        <taxon>Morchellaceae</taxon>
        <taxon>Morchella</taxon>
    </lineage>
</organism>
<dbReference type="AlphaFoldDB" id="A0A3N4KL90"/>
<evidence type="ECO:0000313" key="2">
    <source>
        <dbReference type="EMBL" id="RPB11290.1"/>
    </source>
</evidence>
<accession>A0A3N4KL90</accession>
<protein>
    <submittedName>
        <fullName evidence="2">Uncharacterized protein</fullName>
    </submittedName>
</protein>
<proteinExistence type="predicted"/>
<dbReference type="EMBL" id="ML119136">
    <property type="protein sequence ID" value="RPB11290.1"/>
    <property type="molecule type" value="Genomic_DNA"/>
</dbReference>
<name>A0A3N4KL90_9PEZI</name>
<feature type="compositionally biased region" description="Basic residues" evidence="1">
    <location>
        <begin position="55"/>
        <end position="64"/>
    </location>
</feature>
<dbReference type="Proteomes" id="UP000277580">
    <property type="component" value="Unassembled WGS sequence"/>
</dbReference>
<dbReference type="OrthoDB" id="5491785at2759"/>
<evidence type="ECO:0000313" key="3">
    <source>
        <dbReference type="Proteomes" id="UP000277580"/>
    </source>
</evidence>
<dbReference type="InParanoid" id="A0A3N4KL90"/>